<protein>
    <submittedName>
        <fullName evidence="1">Electron transfer flavoprotein subunit beta/FixA family protein</fullName>
    </submittedName>
</protein>
<comment type="caution">
    <text evidence="1">The sequence shown here is derived from an EMBL/GenBank/DDBJ whole genome shotgun (WGS) entry which is preliminary data.</text>
</comment>
<name>A0ABS0XVA4_9SPHN</name>
<evidence type="ECO:0000313" key="1">
    <source>
        <dbReference type="EMBL" id="MBJ6123678.1"/>
    </source>
</evidence>
<dbReference type="Proteomes" id="UP000640426">
    <property type="component" value="Unassembled WGS sequence"/>
</dbReference>
<keyword evidence="2" id="KW-1185">Reference proteome</keyword>
<dbReference type="EMBL" id="JAELXS010000020">
    <property type="protein sequence ID" value="MBJ6123678.1"/>
    <property type="molecule type" value="Genomic_DNA"/>
</dbReference>
<feature type="non-terminal residue" evidence="1">
    <location>
        <position position="1"/>
    </location>
</feature>
<gene>
    <name evidence="1" type="ORF">JAO74_18045</name>
</gene>
<evidence type="ECO:0000313" key="2">
    <source>
        <dbReference type="Proteomes" id="UP000640426"/>
    </source>
</evidence>
<accession>A0ABS0XVA4</accession>
<reference evidence="2" key="1">
    <citation type="submission" date="2020-12" db="EMBL/GenBank/DDBJ databases">
        <title>Hymenobacter sp.</title>
        <authorList>
            <person name="Kim M.K."/>
        </authorList>
    </citation>
    <scope>NUCLEOTIDE SEQUENCE [LARGE SCALE GENOMIC DNA]</scope>
    <source>
        <strain evidence="2">BT553</strain>
    </source>
</reference>
<organism evidence="1 2">
    <name type="scientific">Sphingomonas mollis</name>
    <dbReference type="NCBI Taxonomy" id="2795726"/>
    <lineage>
        <taxon>Bacteria</taxon>
        <taxon>Pseudomonadati</taxon>
        <taxon>Pseudomonadota</taxon>
        <taxon>Alphaproteobacteria</taxon>
        <taxon>Sphingomonadales</taxon>
        <taxon>Sphingomonadaceae</taxon>
        <taxon>Sphingomonas</taxon>
    </lineage>
</organism>
<sequence>RLTTLKVVEPAKRSAGIKVADVDELVTKLKAMGVAK</sequence>
<proteinExistence type="predicted"/>